<keyword evidence="5" id="KW-1185">Reference proteome</keyword>
<evidence type="ECO:0000259" key="3">
    <source>
        <dbReference type="PROSITE" id="PS50837"/>
    </source>
</evidence>
<dbReference type="InterPro" id="IPR054569">
    <property type="entry name" value="NNH2"/>
</dbReference>
<dbReference type="InterPro" id="IPR016024">
    <property type="entry name" value="ARM-type_fold"/>
</dbReference>
<dbReference type="PROSITE" id="PS50837">
    <property type="entry name" value="NACHT"/>
    <property type="match status" value="1"/>
</dbReference>
<dbReference type="AlphaFoldDB" id="A0A926ZF68"/>
<reference evidence="4" key="1">
    <citation type="journal article" date="2015" name="ISME J.">
        <title>Draft Genome Sequence of Streptomyces incarnatus NRRL8089, which Produces the Nucleoside Antibiotic Sinefungin.</title>
        <authorList>
            <person name="Oshima K."/>
            <person name="Hattori M."/>
            <person name="Shimizu H."/>
            <person name="Fukuda K."/>
            <person name="Nemoto M."/>
            <person name="Inagaki K."/>
            <person name="Tamura T."/>
        </authorList>
    </citation>
    <scope>NUCLEOTIDE SEQUENCE</scope>
    <source>
        <strain evidence="4">FACHB-1375</strain>
    </source>
</reference>
<dbReference type="SUPFAM" id="SSF48371">
    <property type="entry name" value="ARM repeat"/>
    <property type="match status" value="1"/>
</dbReference>
<name>A0A926ZF68_9CYAN</name>
<dbReference type="InterPro" id="IPR027417">
    <property type="entry name" value="P-loop_NTPase"/>
</dbReference>
<protein>
    <submittedName>
        <fullName evidence="4">HEAT repeat domain-containing protein</fullName>
    </submittedName>
</protein>
<accession>A0A926ZF68</accession>
<comment type="caution">
    <text evidence="4">The sequence shown here is derived from an EMBL/GenBank/DDBJ whole genome shotgun (WGS) entry which is preliminary data.</text>
</comment>
<dbReference type="Gene3D" id="1.25.10.10">
    <property type="entry name" value="Leucine-rich Repeat Variant"/>
    <property type="match status" value="1"/>
</dbReference>
<evidence type="ECO:0000256" key="2">
    <source>
        <dbReference type="ARBA" id="ARBA00022738"/>
    </source>
</evidence>
<evidence type="ECO:0000313" key="4">
    <source>
        <dbReference type="EMBL" id="MBD2180818.1"/>
    </source>
</evidence>
<dbReference type="Pfam" id="PF13646">
    <property type="entry name" value="HEAT_2"/>
    <property type="match status" value="1"/>
</dbReference>
<dbReference type="SUPFAM" id="SSF52540">
    <property type="entry name" value="P-loop containing nucleoside triphosphate hydrolases"/>
    <property type="match status" value="1"/>
</dbReference>
<keyword evidence="1" id="KW-0042">Antenna complex</keyword>
<evidence type="ECO:0000256" key="1">
    <source>
        <dbReference type="ARBA" id="ARBA00022549"/>
    </source>
</evidence>
<dbReference type="PANTHER" id="PTHR46844:SF1">
    <property type="entry name" value="SLR5058 PROTEIN"/>
    <property type="match status" value="1"/>
</dbReference>
<reference evidence="4" key="2">
    <citation type="submission" date="2020-08" db="EMBL/GenBank/DDBJ databases">
        <authorList>
            <person name="Chen M."/>
            <person name="Teng W."/>
            <person name="Zhao L."/>
            <person name="Hu C."/>
            <person name="Zhou Y."/>
            <person name="Han B."/>
            <person name="Song L."/>
            <person name="Shu W."/>
        </authorList>
    </citation>
    <scope>NUCLEOTIDE SEQUENCE</scope>
    <source>
        <strain evidence="4">FACHB-1375</strain>
    </source>
</reference>
<dbReference type="Pfam" id="PF22734">
    <property type="entry name" value="NNH2"/>
    <property type="match status" value="1"/>
</dbReference>
<organism evidence="4 5">
    <name type="scientific">Aerosakkonema funiforme FACHB-1375</name>
    <dbReference type="NCBI Taxonomy" id="2949571"/>
    <lineage>
        <taxon>Bacteria</taxon>
        <taxon>Bacillati</taxon>
        <taxon>Cyanobacteriota</taxon>
        <taxon>Cyanophyceae</taxon>
        <taxon>Oscillatoriophycideae</taxon>
        <taxon>Aerosakkonematales</taxon>
        <taxon>Aerosakkonemataceae</taxon>
        <taxon>Aerosakkonema</taxon>
    </lineage>
</organism>
<keyword evidence="2" id="KW-0605">Phycobilisome</keyword>
<evidence type="ECO:0000313" key="5">
    <source>
        <dbReference type="Proteomes" id="UP000641646"/>
    </source>
</evidence>
<dbReference type="InterPro" id="IPR011989">
    <property type="entry name" value="ARM-like"/>
</dbReference>
<dbReference type="GO" id="GO:0030089">
    <property type="term" value="C:phycobilisome"/>
    <property type="evidence" value="ECO:0007669"/>
    <property type="project" value="UniProtKB-KW"/>
</dbReference>
<dbReference type="EMBL" id="JACJPW010000012">
    <property type="protein sequence ID" value="MBD2180818.1"/>
    <property type="molecule type" value="Genomic_DNA"/>
</dbReference>
<sequence>MIDWLVAWGVTQAVGFAFKPILEDLAKEATKDWAKDIFKGCLNKVIQLPSKEPLDIAAGKALKEFLQLVQQELEDADFDEEKLKEYIKPLKQFIKDEAVAETLGNAFQYECHILDTKTLAEKWKQLNLPPLPSEFDWEKLGKRYLKKAKAIIQESDDLREIFKAQTLAEIAENTRVITPDFDLRKYQEGIRERYGNLKLDSIDRDGYAYNQLKLWQMFIPQNVRECQEFLPKVYEIPKEYQKRLQERGELEREFSPEELERWQQSYQQERIRSISEILDDRNYKYLVILGDPGAGKSSLLQWISLNWAELPPNELPLQPIPLLIELRAYSLNREDRNCKDFLEFFHAGSGVVCHLPQHQLNEKLKAGDAVVMFDGLDEIFDSARREEVITDIHRFTNDYPKVRVIVTSRVIGYKAQKLRDAEFRHFMLQDLEPEQIEDFIQRWHDRTYNDEGDKVKKRERLKKAIRESSAIRELAGNPLLLTMMAILNRNQELPRDRPELYNQSSRLLLHHWDFERTLKSNFKLENIDYKDKQAMLRQVAYYMQANEKGLAGNLIAGEDLERILYNYLKSIEIPDARTVARLTIEQLRVRNFILCSVGADYYAFVHRTFLEYFCAWEFVWQFEKDRKIDLDYLKNEVFGKHWEDERWHEVLRLIVGMLGEKFAGELIDYLIQQNGNSKKHLNLFLAFDCLGEVRNQNTLSATSEKLLNKMKDIIALEVIDENEIINNLPIKNLHLDRSEWVICHEEMTKIISIIAIYWRDHPETLEWLKNIIQFDKRIDVRREALQCLTSGWQGNNEILSVIKNCIRNDKHGAVRSQALTVLAWMAENDPETLSILKASAKTDISPAVRLSAIQDLVHNWKDDPDTLPILKNCIFFDTHSNTRVSLIQDLANSYKDDPDTLPIIKKLAQSDKDPSIRWISIYKLCEIWKDNAEIFEVFYDCVVNDRYEGSNNQDKSSQLNPRYLALEAIILNYPNNPQTLPLLRDRAENDSDEKIRLFAEDMLNKWNQGSNSEASGTNSLINILTSNARFFF</sequence>
<feature type="domain" description="NACHT" evidence="3">
    <location>
        <begin position="284"/>
        <end position="409"/>
    </location>
</feature>
<dbReference type="Pfam" id="PF05729">
    <property type="entry name" value="NACHT"/>
    <property type="match status" value="1"/>
</dbReference>
<dbReference type="Proteomes" id="UP000641646">
    <property type="component" value="Unassembled WGS sequence"/>
</dbReference>
<dbReference type="Gene3D" id="3.40.50.300">
    <property type="entry name" value="P-loop containing nucleotide triphosphate hydrolases"/>
    <property type="match status" value="1"/>
</dbReference>
<dbReference type="InterPro" id="IPR007111">
    <property type="entry name" value="NACHT_NTPase"/>
</dbReference>
<proteinExistence type="predicted"/>
<dbReference type="PANTHER" id="PTHR46844">
    <property type="entry name" value="SLR5058 PROTEIN"/>
    <property type="match status" value="1"/>
</dbReference>
<gene>
    <name evidence="4" type="ORF">H6G03_06835</name>
</gene>